<evidence type="ECO:0000313" key="2">
    <source>
        <dbReference type="Proteomes" id="UP000192761"/>
    </source>
</evidence>
<keyword evidence="2" id="KW-1185">Reference proteome</keyword>
<dbReference type="STRING" id="1121001.SAMN02745857_03868"/>
<evidence type="ECO:0000313" key="1">
    <source>
        <dbReference type="EMBL" id="SMC29481.1"/>
    </source>
</evidence>
<proteinExistence type="predicted"/>
<dbReference type="RefSeq" id="WP_084092800.1">
    <property type="nucleotide sequence ID" value="NZ_FWXD01000035.1"/>
</dbReference>
<gene>
    <name evidence="1" type="ORF">SAMN02745857_03868</name>
</gene>
<organism evidence="1 2">
    <name type="scientific">Andreprevotia lacus DSM 23236</name>
    <dbReference type="NCBI Taxonomy" id="1121001"/>
    <lineage>
        <taxon>Bacteria</taxon>
        <taxon>Pseudomonadati</taxon>
        <taxon>Pseudomonadota</taxon>
        <taxon>Betaproteobacteria</taxon>
        <taxon>Neisseriales</taxon>
        <taxon>Chitinibacteraceae</taxon>
        <taxon>Andreprevotia</taxon>
    </lineage>
</organism>
<reference evidence="1 2" key="1">
    <citation type="submission" date="2017-04" db="EMBL/GenBank/DDBJ databases">
        <authorList>
            <person name="Afonso C.L."/>
            <person name="Miller P.J."/>
            <person name="Scott M.A."/>
            <person name="Spackman E."/>
            <person name="Goraichik I."/>
            <person name="Dimitrov K.M."/>
            <person name="Suarez D.L."/>
            <person name="Swayne D.E."/>
        </authorList>
    </citation>
    <scope>NUCLEOTIDE SEQUENCE [LARGE SCALE GENOMIC DNA]</scope>
    <source>
        <strain evidence="1 2">DSM 23236</strain>
    </source>
</reference>
<dbReference type="AlphaFoldDB" id="A0A1W1Y111"/>
<name>A0A1W1Y111_9NEIS</name>
<sequence>MERFAATLADAASPLTLLVDYDYQAAAPHLRRAEALTIHAACVGEADIWDVLAPHWQDELEQQAWAEARHRHGVYVGLAA</sequence>
<protein>
    <submittedName>
        <fullName evidence="1">Uncharacterized protein</fullName>
    </submittedName>
</protein>
<dbReference type="Proteomes" id="UP000192761">
    <property type="component" value="Unassembled WGS sequence"/>
</dbReference>
<accession>A0A1W1Y111</accession>
<dbReference type="EMBL" id="FWXD01000035">
    <property type="protein sequence ID" value="SMC29481.1"/>
    <property type="molecule type" value="Genomic_DNA"/>
</dbReference>
<dbReference type="OrthoDB" id="9982843at2"/>